<evidence type="ECO:0000313" key="5">
    <source>
        <dbReference type="EMBL" id="WEL38930.1"/>
    </source>
</evidence>
<evidence type="ECO:0008006" key="11">
    <source>
        <dbReference type="Google" id="ProtNLM"/>
    </source>
</evidence>
<reference evidence="6 10" key="1">
    <citation type="submission" date="2023-02" db="EMBL/GenBank/DDBJ databases">
        <title>Encephalitozoon hellem ATCC 50451 complete genome.</title>
        <authorList>
            <person name="Mascarenhas dos Santos A.C."/>
            <person name="Julian A.T."/>
            <person name="Pombert J.-F."/>
        </authorList>
    </citation>
    <scope>NUCLEOTIDE SEQUENCE [LARGE SCALE GENOMIC DNA]</scope>
    <source>
        <strain evidence="6 10">ATCC 50451</strain>
    </source>
</reference>
<organism evidence="6 10">
    <name type="scientific">Encephalitozoon hellem</name>
    <name type="common">Microsporidian parasite</name>
    <dbReference type="NCBI Taxonomy" id="27973"/>
    <lineage>
        <taxon>Eukaryota</taxon>
        <taxon>Fungi</taxon>
        <taxon>Fungi incertae sedis</taxon>
        <taxon>Microsporidia</taxon>
        <taxon>Unikaryonidae</taxon>
        <taxon>Encephalitozoon</taxon>
    </lineage>
</organism>
<name>A0ABY8CKE0_ENCHE</name>
<evidence type="ECO:0000313" key="9">
    <source>
        <dbReference type="EMBL" id="WEL39768.1"/>
    </source>
</evidence>
<evidence type="ECO:0000313" key="4">
    <source>
        <dbReference type="EMBL" id="WEL38534.1"/>
    </source>
</evidence>
<dbReference type="EMBL" id="CP119064">
    <property type="protein sequence ID" value="WEL38147.1"/>
    <property type="molecule type" value="Genomic_DNA"/>
</dbReference>
<dbReference type="Proteomes" id="UP001217963">
    <property type="component" value="Chromosome XI"/>
</dbReference>
<dbReference type="Proteomes" id="UP001217963">
    <property type="component" value="Chromosome II"/>
</dbReference>
<dbReference type="EMBL" id="CP119070">
    <property type="protein sequence ID" value="WEL39558.1"/>
    <property type="molecule type" value="Genomic_DNA"/>
</dbReference>
<proteinExistence type="predicted"/>
<dbReference type="EMBL" id="CP119071">
    <property type="protein sequence ID" value="WEL39767.1"/>
    <property type="molecule type" value="Genomic_DNA"/>
</dbReference>
<dbReference type="Proteomes" id="UP001217963">
    <property type="component" value="Chromosome IV"/>
</dbReference>
<dbReference type="Proteomes" id="UP001217963">
    <property type="component" value="Chromosome III"/>
</dbReference>
<gene>
    <name evidence="1" type="ORF">PFJ87_02g01870</name>
    <name evidence="2" type="ORF">PFJ87_03g00030</name>
    <name evidence="3" type="ORF">PFJ87_03g01930</name>
    <name evidence="4" type="ORF">PFJ87_04g02100</name>
    <name evidence="5" type="ORF">PFJ87_07g00030</name>
    <name evidence="6" type="ORF">PFJ87_08g02430</name>
    <name evidence="7" type="ORF">PFJ87_09g01910</name>
    <name evidence="8" type="ORF">PFJ87_10g02180</name>
    <name evidence="9" type="ORF">PFJ87_11g00030</name>
</gene>
<evidence type="ECO:0000313" key="1">
    <source>
        <dbReference type="EMBL" id="WEL38146.1"/>
    </source>
</evidence>
<dbReference type="EMBL" id="CP119064">
    <property type="protein sequence ID" value="WEL38333.1"/>
    <property type="molecule type" value="Genomic_DNA"/>
</dbReference>
<dbReference type="EMBL" id="CP119065">
    <property type="protein sequence ID" value="WEL38534.1"/>
    <property type="molecule type" value="Genomic_DNA"/>
</dbReference>
<dbReference type="EMBL" id="CP119072">
    <property type="protein sequence ID" value="WEL39768.1"/>
    <property type="molecule type" value="Genomic_DNA"/>
</dbReference>
<sequence length="111" mass="11922">MWRVELDREYGRRDLVFWIDLWVGDGMGVGGCLGGVECVCRDGLFLSVGVECGKDVIVCDDIFGVIFGGGKGLMGVGLVFEGKGFVCDFSGLCSLCFVLCGFLFDVGVEDL</sequence>
<dbReference type="Proteomes" id="UP001217963">
    <property type="component" value="Chromosome X"/>
</dbReference>
<accession>A0ABY8CKE0</accession>
<keyword evidence="10" id="KW-1185">Reference proteome</keyword>
<evidence type="ECO:0000313" key="6">
    <source>
        <dbReference type="EMBL" id="WEL39375.1"/>
    </source>
</evidence>
<dbReference type="Proteomes" id="UP001217963">
    <property type="component" value="Chromosome IX"/>
</dbReference>
<evidence type="ECO:0000313" key="10">
    <source>
        <dbReference type="Proteomes" id="UP001217963"/>
    </source>
</evidence>
<dbReference type="EMBL" id="CP119068">
    <property type="protein sequence ID" value="WEL38930.1"/>
    <property type="molecule type" value="Genomic_DNA"/>
</dbReference>
<dbReference type="Proteomes" id="UP001217963">
    <property type="component" value="Chromosome VIII"/>
</dbReference>
<evidence type="ECO:0000313" key="8">
    <source>
        <dbReference type="EMBL" id="WEL39767.1"/>
    </source>
</evidence>
<evidence type="ECO:0000313" key="2">
    <source>
        <dbReference type="EMBL" id="WEL38147.1"/>
    </source>
</evidence>
<evidence type="ECO:0000313" key="3">
    <source>
        <dbReference type="EMBL" id="WEL38333.1"/>
    </source>
</evidence>
<dbReference type="EMBL" id="CP119069">
    <property type="protein sequence ID" value="WEL39375.1"/>
    <property type="molecule type" value="Genomic_DNA"/>
</dbReference>
<dbReference type="Proteomes" id="UP001217963">
    <property type="component" value="Chromosome VII"/>
</dbReference>
<evidence type="ECO:0000313" key="7">
    <source>
        <dbReference type="EMBL" id="WEL39558.1"/>
    </source>
</evidence>
<protein>
    <recommendedName>
        <fullName evidence="11">Transmembrane protein</fullName>
    </recommendedName>
</protein>
<dbReference type="EMBL" id="CP119063">
    <property type="protein sequence ID" value="WEL38146.1"/>
    <property type="molecule type" value="Genomic_DNA"/>
</dbReference>